<organism evidence="1 2">
    <name type="scientific">Cladophialophora psammophila CBS 110553</name>
    <dbReference type="NCBI Taxonomy" id="1182543"/>
    <lineage>
        <taxon>Eukaryota</taxon>
        <taxon>Fungi</taxon>
        <taxon>Dikarya</taxon>
        <taxon>Ascomycota</taxon>
        <taxon>Pezizomycotina</taxon>
        <taxon>Eurotiomycetes</taxon>
        <taxon>Chaetothyriomycetidae</taxon>
        <taxon>Chaetothyriales</taxon>
        <taxon>Herpotrichiellaceae</taxon>
        <taxon>Cladophialophora</taxon>
    </lineage>
</organism>
<gene>
    <name evidence="1" type="ORF">A1O5_12627</name>
</gene>
<evidence type="ECO:0000313" key="2">
    <source>
        <dbReference type="Proteomes" id="UP000019471"/>
    </source>
</evidence>
<accession>W9VTM4</accession>
<name>W9VTM4_9EURO</name>
<sequence>MSSVQEYMALNAPANLDMKKGAEFMRRISDIRSELAMIQKGLDEQAEVLRSVIEDFAYETDRRNERRQVPAALRQLVNYSKRLRKNI</sequence>
<dbReference type="OrthoDB" id="341259at2759"/>
<dbReference type="HOGENOM" id="CLU_2483185_0_0_1"/>
<keyword evidence="2" id="KW-1185">Reference proteome</keyword>
<dbReference type="AlphaFoldDB" id="W9VTM4"/>
<protein>
    <submittedName>
        <fullName evidence="1">Uncharacterized protein</fullName>
    </submittedName>
</protein>
<dbReference type="GeneID" id="19197313"/>
<dbReference type="RefSeq" id="XP_007751386.1">
    <property type="nucleotide sequence ID" value="XM_007753196.1"/>
</dbReference>
<dbReference type="EMBL" id="AMGX01000035">
    <property type="protein sequence ID" value="EXJ56360.1"/>
    <property type="molecule type" value="Genomic_DNA"/>
</dbReference>
<proteinExistence type="predicted"/>
<dbReference type="Proteomes" id="UP000019471">
    <property type="component" value="Unassembled WGS sequence"/>
</dbReference>
<reference evidence="1 2" key="1">
    <citation type="submission" date="2013-03" db="EMBL/GenBank/DDBJ databases">
        <title>The Genome Sequence of Cladophialophora psammophila CBS 110553.</title>
        <authorList>
            <consortium name="The Broad Institute Genomics Platform"/>
            <person name="Cuomo C."/>
            <person name="de Hoog S."/>
            <person name="Gorbushina A."/>
            <person name="Walker B."/>
            <person name="Young S.K."/>
            <person name="Zeng Q."/>
            <person name="Gargeya S."/>
            <person name="Fitzgerald M."/>
            <person name="Haas B."/>
            <person name="Abouelleil A."/>
            <person name="Allen A.W."/>
            <person name="Alvarado L."/>
            <person name="Arachchi H.M."/>
            <person name="Berlin A.M."/>
            <person name="Chapman S.B."/>
            <person name="Gainer-Dewar J."/>
            <person name="Goldberg J."/>
            <person name="Griggs A."/>
            <person name="Gujja S."/>
            <person name="Hansen M."/>
            <person name="Howarth C."/>
            <person name="Imamovic A."/>
            <person name="Ireland A."/>
            <person name="Larimer J."/>
            <person name="McCowan C."/>
            <person name="Murphy C."/>
            <person name="Pearson M."/>
            <person name="Poon T.W."/>
            <person name="Priest M."/>
            <person name="Roberts A."/>
            <person name="Saif S."/>
            <person name="Shea T."/>
            <person name="Sisk P."/>
            <person name="Sykes S."/>
            <person name="Wortman J."/>
            <person name="Nusbaum C."/>
            <person name="Birren B."/>
        </authorList>
    </citation>
    <scope>NUCLEOTIDE SEQUENCE [LARGE SCALE GENOMIC DNA]</scope>
    <source>
        <strain evidence="1 2">CBS 110553</strain>
    </source>
</reference>
<comment type="caution">
    <text evidence="1">The sequence shown here is derived from an EMBL/GenBank/DDBJ whole genome shotgun (WGS) entry which is preliminary data.</text>
</comment>
<evidence type="ECO:0000313" key="1">
    <source>
        <dbReference type="EMBL" id="EXJ56360.1"/>
    </source>
</evidence>